<feature type="region of interest" description="Disordered" evidence="1">
    <location>
        <begin position="308"/>
        <end position="350"/>
    </location>
</feature>
<dbReference type="PANTHER" id="PTHR47610:SF1">
    <property type="entry name" value="TSC22 DOMAIN FAMILY PROTEIN 4"/>
    <property type="match status" value="1"/>
</dbReference>
<reference evidence="2" key="2">
    <citation type="submission" date="2025-09" db="UniProtKB">
        <authorList>
            <consortium name="Ensembl"/>
        </authorList>
    </citation>
    <scope>IDENTIFICATION</scope>
</reference>
<dbReference type="OMA" id="RWTCLEF"/>
<dbReference type="InterPro" id="IPR042553">
    <property type="entry name" value="TSC22D4"/>
</dbReference>
<dbReference type="AlphaFoldDB" id="A0A8D0G573"/>
<organism evidence="2 3">
    <name type="scientific">Sphenodon punctatus</name>
    <name type="common">Tuatara</name>
    <name type="synonym">Hatteria punctata</name>
    <dbReference type="NCBI Taxonomy" id="8508"/>
    <lineage>
        <taxon>Eukaryota</taxon>
        <taxon>Metazoa</taxon>
        <taxon>Chordata</taxon>
        <taxon>Craniata</taxon>
        <taxon>Vertebrata</taxon>
        <taxon>Euteleostomi</taxon>
        <taxon>Lepidosauria</taxon>
        <taxon>Sphenodontia</taxon>
        <taxon>Sphenodontidae</taxon>
        <taxon>Sphenodon</taxon>
    </lineage>
</organism>
<evidence type="ECO:0000313" key="3">
    <source>
        <dbReference type="Proteomes" id="UP000694392"/>
    </source>
</evidence>
<reference evidence="2" key="1">
    <citation type="submission" date="2025-08" db="UniProtKB">
        <authorList>
            <consortium name="Ensembl"/>
        </authorList>
    </citation>
    <scope>IDENTIFICATION</scope>
</reference>
<dbReference type="GO" id="GO:0006970">
    <property type="term" value="P:response to osmotic stress"/>
    <property type="evidence" value="ECO:0007669"/>
    <property type="project" value="TreeGrafter"/>
</dbReference>
<feature type="region of interest" description="Disordered" evidence="1">
    <location>
        <begin position="1"/>
        <end position="88"/>
    </location>
</feature>
<evidence type="ECO:0000313" key="2">
    <source>
        <dbReference type="Ensembl" id="ENSSPUP00000001364.1"/>
    </source>
</evidence>
<dbReference type="Ensembl" id="ENSSPUT00000001442.1">
    <property type="protein sequence ID" value="ENSSPUP00000001364.1"/>
    <property type="gene ID" value="ENSSPUG00000001073.1"/>
</dbReference>
<evidence type="ECO:0000256" key="1">
    <source>
        <dbReference type="SAM" id="MobiDB-lite"/>
    </source>
</evidence>
<proteinExistence type="predicted"/>
<sequence length="370" mass="39090">MSGGRKKSGFQITSVTSDYEQQEMPPAPGGENKSLASPKAQRGPAHADGAEPAEKHSQSVNGGAGPKNGPSAPSSPGAPPFQGPVGAAGSSRFRVVKLDQGLGEPSKRGRWTCLDFYDRDPDHHAAGRLLDSARHPHSLDSRLEVSGFVPKPLSPFSPQPQRRAGYLHSQLVLPTPGPSGHQARSLGGGIAVLLRPDRAPAGPASLRNPLEPAEVGVPAPGNGTEESAQPTPSRVPLVVLEDQPLPKSVAQLIQREAERKALPRDSRSRPSSPASPFLRDGSPHRRPSDPFGMSHAARLSLARSMFTMGGAQDSDDDRPGFGSCPFPRPVAEGPNGRSGSTPYQVGHEPPTSICPWGKMWDWEIRVGISS</sequence>
<dbReference type="PANTHER" id="PTHR47610">
    <property type="entry name" value="TSC22 DOMAIN FAMILY PROTEIN 4"/>
    <property type="match status" value="1"/>
</dbReference>
<name>A0A8D0G573_SPHPU</name>
<dbReference type="GeneTree" id="ENSGT00940000161400"/>
<protein>
    <submittedName>
        <fullName evidence="2">TSC22 domain family member 4</fullName>
    </submittedName>
</protein>
<feature type="region of interest" description="Disordered" evidence="1">
    <location>
        <begin position="201"/>
        <end position="232"/>
    </location>
</feature>
<feature type="compositionally biased region" description="Polar residues" evidence="1">
    <location>
        <begin position="10"/>
        <end position="19"/>
    </location>
</feature>
<dbReference type="Proteomes" id="UP000694392">
    <property type="component" value="Unplaced"/>
</dbReference>
<feature type="compositionally biased region" description="Basic and acidic residues" evidence="1">
    <location>
        <begin position="257"/>
        <end position="268"/>
    </location>
</feature>
<feature type="region of interest" description="Disordered" evidence="1">
    <location>
        <begin position="257"/>
        <end position="293"/>
    </location>
</feature>
<accession>A0A8D0G573</accession>
<feature type="compositionally biased region" description="Basic and acidic residues" evidence="1">
    <location>
        <begin position="48"/>
        <end position="57"/>
    </location>
</feature>
<gene>
    <name evidence="2" type="primary">TSC22D4</name>
</gene>
<keyword evidence="3" id="KW-1185">Reference proteome</keyword>